<dbReference type="PATRIC" id="fig|1200352.3.peg.1166"/>
<dbReference type="Proteomes" id="UP000014809">
    <property type="component" value="Chromosome"/>
</dbReference>
<gene>
    <name evidence="2" type="ORF">A606_05760</name>
</gene>
<organism evidence="2 3">
    <name type="scientific">Corynebacterium terpenotabidum Y-11</name>
    <dbReference type="NCBI Taxonomy" id="1200352"/>
    <lineage>
        <taxon>Bacteria</taxon>
        <taxon>Bacillati</taxon>
        <taxon>Actinomycetota</taxon>
        <taxon>Actinomycetes</taxon>
        <taxon>Mycobacteriales</taxon>
        <taxon>Corynebacteriaceae</taxon>
        <taxon>Corynebacterium</taxon>
    </lineage>
</organism>
<protein>
    <recommendedName>
        <fullName evidence="1">IrrE N-terminal-like domain-containing protein</fullName>
    </recommendedName>
</protein>
<evidence type="ECO:0000313" key="2">
    <source>
        <dbReference type="EMBL" id="AGP30799.1"/>
    </source>
</evidence>
<proteinExistence type="predicted"/>
<dbReference type="Pfam" id="PF06114">
    <property type="entry name" value="Peptidase_M78"/>
    <property type="match status" value="1"/>
</dbReference>
<dbReference type="eggNOG" id="COG2856">
    <property type="taxonomic scope" value="Bacteria"/>
</dbReference>
<dbReference type="AlphaFoldDB" id="S4XE19"/>
<sequence length="120" mass="12987">MTLVLAVTGRPVRWYLGGPKGEWDPVRRRVGVRHGMSDAQTRSTLAHELAHALHGDAAGHDSRAEHRADLFAARLLISPGAFAGAEALYGTDTDRIAEELCVTCHLVDVWRAAVRDAGHA</sequence>
<evidence type="ECO:0000313" key="3">
    <source>
        <dbReference type="Proteomes" id="UP000014809"/>
    </source>
</evidence>
<dbReference type="STRING" id="1200352.A606_05760"/>
<name>S4XE19_9CORY</name>
<dbReference type="HOGENOM" id="CLU_134881_1_0_11"/>
<dbReference type="EMBL" id="CP003696">
    <property type="protein sequence ID" value="AGP30799.1"/>
    <property type="molecule type" value="Genomic_DNA"/>
</dbReference>
<dbReference type="InterPro" id="IPR010359">
    <property type="entry name" value="IrrE_HExxH"/>
</dbReference>
<dbReference type="KEGG" id="cter:A606_05760"/>
<dbReference type="OrthoDB" id="4727201at2"/>
<keyword evidence="3" id="KW-1185">Reference proteome</keyword>
<reference evidence="2 3" key="1">
    <citation type="submission" date="2012-06" db="EMBL/GenBank/DDBJ databases">
        <title>Complete genome sequence of Corynebacterium terpenotabidum Y-11 (=DSM 44721).</title>
        <authorList>
            <person name="Ruckert C."/>
            <person name="Albersmeier A."/>
            <person name="Al-Dilaimi A."/>
            <person name="Szczepanowski R."/>
            <person name="Kalinowski J."/>
        </authorList>
    </citation>
    <scope>NUCLEOTIDE SEQUENCE [LARGE SCALE GENOMIC DNA]</scope>
    <source>
        <strain evidence="2 3">Y-11</strain>
    </source>
</reference>
<dbReference type="Gene3D" id="1.10.10.2910">
    <property type="match status" value="1"/>
</dbReference>
<accession>S4XE19</accession>
<feature type="domain" description="IrrE N-terminal-like" evidence="1">
    <location>
        <begin position="20"/>
        <end position="107"/>
    </location>
</feature>
<evidence type="ECO:0000259" key="1">
    <source>
        <dbReference type="Pfam" id="PF06114"/>
    </source>
</evidence>